<dbReference type="AlphaFoldDB" id="A0A7I7P645"/>
<accession>A0A7I7P645</accession>
<evidence type="ECO:0000313" key="3">
    <source>
        <dbReference type="Proteomes" id="UP000466632"/>
    </source>
</evidence>
<keyword evidence="3" id="KW-1185">Reference proteome</keyword>
<proteinExistence type="predicted"/>
<gene>
    <name evidence="2" type="ORF">MSEO_48500</name>
</gene>
<dbReference type="KEGG" id="mseo:MSEO_48500"/>
<name>A0A7I7P645_9MYCO</name>
<sequence length="149" mass="16085">MRIGQGLAASRVRYARALRERLPRVAEVFAAGDIDFRMVATLVFRTDLITDPEVVAAVDARLAAQVGRWPSLTPARLAARVDKVVAGADADAVRRRRDRAAGREVWIGEMGEGLARIEGVVCSPDAAALDNRLDVLAGTVCAHDPRSRV</sequence>
<feature type="domain" description="DUF222" evidence="1">
    <location>
        <begin position="1"/>
        <end position="148"/>
    </location>
</feature>
<evidence type="ECO:0000259" key="1">
    <source>
        <dbReference type="Pfam" id="PF02720"/>
    </source>
</evidence>
<dbReference type="EMBL" id="AP022582">
    <property type="protein sequence ID" value="BBY04351.1"/>
    <property type="molecule type" value="Genomic_DNA"/>
</dbReference>
<organism evidence="2 3">
    <name type="scientific">Mycobacterium seoulense</name>
    <dbReference type="NCBI Taxonomy" id="386911"/>
    <lineage>
        <taxon>Bacteria</taxon>
        <taxon>Bacillati</taxon>
        <taxon>Actinomycetota</taxon>
        <taxon>Actinomycetes</taxon>
        <taxon>Mycobacteriales</taxon>
        <taxon>Mycobacteriaceae</taxon>
        <taxon>Mycobacterium</taxon>
    </lineage>
</organism>
<dbReference type="InterPro" id="IPR003870">
    <property type="entry name" value="DUF222"/>
</dbReference>
<protein>
    <recommendedName>
        <fullName evidence="1">DUF222 domain-containing protein</fullName>
    </recommendedName>
</protein>
<dbReference type="Pfam" id="PF02720">
    <property type="entry name" value="DUF222"/>
    <property type="match status" value="1"/>
</dbReference>
<evidence type="ECO:0000313" key="2">
    <source>
        <dbReference type="EMBL" id="BBY04351.1"/>
    </source>
</evidence>
<dbReference type="Proteomes" id="UP000466632">
    <property type="component" value="Chromosome"/>
</dbReference>
<reference evidence="2 3" key="1">
    <citation type="journal article" date="2019" name="Emerg. Microbes Infect.">
        <title>Comprehensive subspecies identification of 175 nontuberculous mycobacteria species based on 7547 genomic profiles.</title>
        <authorList>
            <person name="Matsumoto Y."/>
            <person name="Kinjo T."/>
            <person name="Motooka D."/>
            <person name="Nabeya D."/>
            <person name="Jung N."/>
            <person name="Uechi K."/>
            <person name="Horii T."/>
            <person name="Iida T."/>
            <person name="Fujita J."/>
            <person name="Nakamura S."/>
        </authorList>
    </citation>
    <scope>NUCLEOTIDE SEQUENCE [LARGE SCALE GENOMIC DNA]</scope>
    <source>
        <strain evidence="2 3">JCM 16018</strain>
    </source>
</reference>